<dbReference type="PANTHER" id="PTHR45992">
    <property type="entry name" value="EUKARYOTIC ELONGATION FACTOR 2 KINASE-RELATED"/>
    <property type="match status" value="1"/>
</dbReference>
<protein>
    <submittedName>
        <fullName evidence="6">Transient receptor potential cation channel subfamily M member 6-like</fullName>
    </submittedName>
</protein>
<dbReference type="PANTHER" id="PTHR45992:SF2">
    <property type="entry name" value="EUKARYOTIC ELONGATION FACTOR 2 KINASE"/>
    <property type="match status" value="1"/>
</dbReference>
<evidence type="ECO:0000256" key="3">
    <source>
        <dbReference type="ARBA" id="ARBA00022741"/>
    </source>
</evidence>
<sequence length="444" mass="49537">MAAQAWRDYKEQMKQKRMKTSKKKSGDTFNKTEELVVQQLSAEVAGKAQKYLRVGPREFVPFDKFEEVTIENIKKACEKHFAHKVGKNVCCDVLAGEQGPSCKSVNHIPNSKLIHVRFIPRSSIDVVDDDVEADLGNTSSLPPAPSAVRKRKVESARTSCFSSSFPESKAKRPAISNGSPSKCYPKSLSVLDMMKLGKIVDSRKTTVVHMYTFDIDLMTWSKVAQTVEFLVEANPLGQGGFRSAYKATTHNAEFKKCSWVIKKYLPDAVETIQATNHSLEDHNKKVVQMHMLARNFALQLKQEILKDAGKAEQYGPHLKYRKIFLGKTDEGESLTVEEFVSGEFVKYINNNGIPCVSGNNVIGQKAQCLSHFSYERSGTKLMVVDIQGSSYQLYDPEIATSSLYDDSQFLFCTGNLAHIAIENFISKHKCTTFCTLAGLSPLSA</sequence>
<evidence type="ECO:0000256" key="4">
    <source>
        <dbReference type="ARBA" id="ARBA00022777"/>
    </source>
</evidence>
<dbReference type="InterPro" id="IPR011009">
    <property type="entry name" value="Kinase-like_dom_sf"/>
</dbReference>
<keyword evidence="5" id="KW-0067">ATP-binding</keyword>
<evidence type="ECO:0000256" key="1">
    <source>
        <dbReference type="ARBA" id="ARBA00022527"/>
    </source>
</evidence>
<evidence type="ECO:0000313" key="6">
    <source>
        <dbReference type="EMBL" id="CAB4009269.1"/>
    </source>
</evidence>
<dbReference type="InterPro" id="IPR051852">
    <property type="entry name" value="Alpha-type_PK"/>
</dbReference>
<keyword evidence="7" id="KW-1185">Reference proteome</keyword>
<dbReference type="SUPFAM" id="SSF56112">
    <property type="entry name" value="Protein kinase-like (PK-like)"/>
    <property type="match status" value="1"/>
</dbReference>
<dbReference type="EMBL" id="CACRXK020006393">
    <property type="protein sequence ID" value="CAB4009269.1"/>
    <property type="molecule type" value="Genomic_DNA"/>
</dbReference>
<comment type="caution">
    <text evidence="6">The sequence shown here is derived from an EMBL/GenBank/DDBJ whole genome shotgun (WGS) entry which is preliminary data.</text>
</comment>
<dbReference type="GO" id="GO:0031037">
    <property type="term" value="P:myosin II filament disassembly"/>
    <property type="evidence" value="ECO:0007669"/>
    <property type="project" value="TreeGrafter"/>
</dbReference>
<dbReference type="InterPro" id="IPR004166">
    <property type="entry name" value="a-kinase_dom"/>
</dbReference>
<dbReference type="Proteomes" id="UP001152795">
    <property type="component" value="Unassembled WGS sequence"/>
</dbReference>
<gene>
    <name evidence="6" type="ORF">PACLA_8A037878</name>
</gene>
<dbReference type="Pfam" id="PF02816">
    <property type="entry name" value="Alpha_kinase"/>
    <property type="match status" value="1"/>
</dbReference>
<reference evidence="6" key="1">
    <citation type="submission" date="2020-04" db="EMBL/GenBank/DDBJ databases">
        <authorList>
            <person name="Alioto T."/>
            <person name="Alioto T."/>
            <person name="Gomez Garrido J."/>
        </authorList>
    </citation>
    <scope>NUCLEOTIDE SEQUENCE</scope>
    <source>
        <strain evidence="6">A484AB</strain>
    </source>
</reference>
<dbReference type="GO" id="GO:1903013">
    <property type="term" value="P:response to differentiation-inducing factor 1"/>
    <property type="evidence" value="ECO:0007669"/>
    <property type="project" value="TreeGrafter"/>
</dbReference>
<keyword evidence="3" id="KW-0547">Nucleotide-binding</keyword>
<dbReference type="GO" id="GO:0004674">
    <property type="term" value="F:protein serine/threonine kinase activity"/>
    <property type="evidence" value="ECO:0007669"/>
    <property type="project" value="UniProtKB-KW"/>
</dbReference>
<evidence type="ECO:0000313" key="7">
    <source>
        <dbReference type="Proteomes" id="UP001152795"/>
    </source>
</evidence>
<dbReference type="SMART" id="SM00811">
    <property type="entry name" value="Alpha_kinase"/>
    <property type="match status" value="1"/>
</dbReference>
<keyword evidence="2" id="KW-0808">Transferase</keyword>
<proteinExistence type="predicted"/>
<keyword evidence="6" id="KW-0675">Receptor</keyword>
<dbReference type="OrthoDB" id="5953554at2759"/>
<evidence type="ECO:0000256" key="5">
    <source>
        <dbReference type="ARBA" id="ARBA00022840"/>
    </source>
</evidence>
<dbReference type="PROSITE" id="PS51158">
    <property type="entry name" value="ALPHA_KINASE"/>
    <property type="match status" value="1"/>
</dbReference>
<dbReference type="AlphaFoldDB" id="A0A6S7HXI3"/>
<dbReference type="CDD" id="cd04515">
    <property type="entry name" value="Alpha_kinase"/>
    <property type="match status" value="1"/>
</dbReference>
<keyword evidence="1" id="KW-0723">Serine/threonine-protein kinase</keyword>
<name>A0A6S7HXI3_PARCT</name>
<dbReference type="GO" id="GO:0005524">
    <property type="term" value="F:ATP binding"/>
    <property type="evidence" value="ECO:0007669"/>
    <property type="project" value="UniProtKB-KW"/>
</dbReference>
<evidence type="ECO:0000256" key="2">
    <source>
        <dbReference type="ARBA" id="ARBA00022679"/>
    </source>
</evidence>
<organism evidence="6 7">
    <name type="scientific">Paramuricea clavata</name>
    <name type="common">Red gorgonian</name>
    <name type="synonym">Violescent sea-whip</name>
    <dbReference type="NCBI Taxonomy" id="317549"/>
    <lineage>
        <taxon>Eukaryota</taxon>
        <taxon>Metazoa</taxon>
        <taxon>Cnidaria</taxon>
        <taxon>Anthozoa</taxon>
        <taxon>Octocorallia</taxon>
        <taxon>Malacalcyonacea</taxon>
        <taxon>Plexauridae</taxon>
        <taxon>Paramuricea</taxon>
    </lineage>
</organism>
<dbReference type="Gene3D" id="3.20.200.10">
    <property type="entry name" value="MHCK/EF2 kinase"/>
    <property type="match status" value="1"/>
</dbReference>
<accession>A0A6S7HXI3</accession>
<keyword evidence="4" id="KW-0418">Kinase</keyword>